<dbReference type="AlphaFoldDB" id="A0A5S6QRA3"/>
<sequence length="109" mass="12265">MNIFGIDIGKRSSEKSSETMHEGKRNAEERAHQAKDKVDENVRHESEEAQKKAHTIAEKMHNLSESLKRRLSEGPAEPFEAHGEDIEADIMATSKALSSHLQESEKAEK</sequence>
<evidence type="ECO:0000256" key="1">
    <source>
        <dbReference type="SAM" id="MobiDB-lite"/>
    </source>
</evidence>
<protein>
    <submittedName>
        <fullName evidence="3">Uncharacterized protein</fullName>
    </submittedName>
</protein>
<keyword evidence="2" id="KW-1185">Reference proteome</keyword>
<dbReference type="Proteomes" id="UP000046395">
    <property type="component" value="Unassembled WGS sequence"/>
</dbReference>
<dbReference type="WBParaSite" id="TMUE_2000009760.1">
    <property type="protein sequence ID" value="TMUE_2000009760.1"/>
    <property type="gene ID" value="WBGene00289735"/>
</dbReference>
<reference evidence="3" key="1">
    <citation type="submission" date="2019-12" db="UniProtKB">
        <authorList>
            <consortium name="WormBaseParasite"/>
        </authorList>
    </citation>
    <scope>IDENTIFICATION</scope>
</reference>
<accession>A0A5S6QRA3</accession>
<name>A0A5S6QRA3_TRIMR</name>
<organism evidence="2 3">
    <name type="scientific">Trichuris muris</name>
    <name type="common">Mouse whipworm</name>
    <dbReference type="NCBI Taxonomy" id="70415"/>
    <lineage>
        <taxon>Eukaryota</taxon>
        <taxon>Metazoa</taxon>
        <taxon>Ecdysozoa</taxon>
        <taxon>Nematoda</taxon>
        <taxon>Enoplea</taxon>
        <taxon>Dorylaimia</taxon>
        <taxon>Trichinellida</taxon>
        <taxon>Trichuridae</taxon>
        <taxon>Trichuris</taxon>
    </lineage>
</organism>
<dbReference type="STRING" id="70415.A0A5S6QRA3"/>
<evidence type="ECO:0000313" key="2">
    <source>
        <dbReference type="Proteomes" id="UP000046395"/>
    </source>
</evidence>
<feature type="compositionally biased region" description="Basic and acidic residues" evidence="1">
    <location>
        <begin position="8"/>
        <end position="72"/>
    </location>
</feature>
<evidence type="ECO:0000313" key="3">
    <source>
        <dbReference type="WBParaSite" id="TMUE_2000009760.1"/>
    </source>
</evidence>
<feature type="region of interest" description="Disordered" evidence="1">
    <location>
        <begin position="1"/>
        <end position="85"/>
    </location>
</feature>
<proteinExistence type="predicted"/>